<dbReference type="GO" id="GO:0006952">
    <property type="term" value="P:defense response"/>
    <property type="evidence" value="ECO:0007669"/>
    <property type="project" value="UniProtKB-KW"/>
</dbReference>
<keyword evidence="11" id="KW-1185">Reference proteome</keyword>
<protein>
    <submittedName>
        <fullName evidence="10">Disease resistance RPP13-like protein 1</fullName>
    </submittedName>
</protein>
<dbReference type="EMBL" id="KQ483664">
    <property type="protein sequence ID" value="KYP43515.1"/>
    <property type="molecule type" value="Genomic_DNA"/>
</dbReference>
<keyword evidence="4" id="KW-0611">Plant defense</keyword>
<keyword evidence="2" id="KW-0677">Repeat</keyword>
<dbReference type="Pfam" id="PF25019">
    <property type="entry name" value="LRR_R13L1-DRL21"/>
    <property type="match status" value="1"/>
</dbReference>
<dbReference type="GO" id="GO:0005524">
    <property type="term" value="F:ATP binding"/>
    <property type="evidence" value="ECO:0007669"/>
    <property type="project" value="UniProtKB-KW"/>
</dbReference>
<dbReference type="SUPFAM" id="SSF52058">
    <property type="entry name" value="L domain-like"/>
    <property type="match status" value="1"/>
</dbReference>
<accession>A0A151RM13</accession>
<dbReference type="Pfam" id="PF23559">
    <property type="entry name" value="WHD_DRP"/>
    <property type="match status" value="1"/>
</dbReference>
<evidence type="ECO:0000259" key="7">
    <source>
        <dbReference type="Pfam" id="PF18052"/>
    </source>
</evidence>
<evidence type="ECO:0000259" key="9">
    <source>
        <dbReference type="Pfam" id="PF25019"/>
    </source>
</evidence>
<dbReference type="Pfam" id="PF00931">
    <property type="entry name" value="NB-ARC"/>
    <property type="match status" value="1"/>
</dbReference>
<dbReference type="AlphaFoldDB" id="A0A151RM13"/>
<dbReference type="FunFam" id="3.40.50.300:FF:001091">
    <property type="entry name" value="Probable disease resistance protein At1g61300"/>
    <property type="match status" value="1"/>
</dbReference>
<feature type="domain" description="R13L1/DRL21-like LRR repeat region" evidence="9">
    <location>
        <begin position="657"/>
        <end position="780"/>
    </location>
</feature>
<evidence type="ECO:0000313" key="11">
    <source>
        <dbReference type="Proteomes" id="UP000075243"/>
    </source>
</evidence>
<keyword evidence="1" id="KW-0433">Leucine-rich repeat</keyword>
<evidence type="ECO:0000259" key="6">
    <source>
        <dbReference type="Pfam" id="PF00931"/>
    </source>
</evidence>
<reference evidence="10" key="1">
    <citation type="journal article" date="2012" name="Nat. Biotechnol.">
        <title>Draft genome sequence of pigeonpea (Cajanus cajan), an orphan legume crop of resource-poor farmers.</title>
        <authorList>
            <person name="Varshney R.K."/>
            <person name="Chen W."/>
            <person name="Li Y."/>
            <person name="Bharti A.K."/>
            <person name="Saxena R.K."/>
            <person name="Schlueter J.A."/>
            <person name="Donoghue M.T."/>
            <person name="Azam S."/>
            <person name="Fan G."/>
            <person name="Whaley A.M."/>
            <person name="Farmer A.D."/>
            <person name="Sheridan J."/>
            <person name="Iwata A."/>
            <person name="Tuteja R."/>
            <person name="Penmetsa R.V."/>
            <person name="Wu W."/>
            <person name="Upadhyaya H.D."/>
            <person name="Yang S.P."/>
            <person name="Shah T."/>
            <person name="Saxena K.B."/>
            <person name="Michael T."/>
            <person name="McCombie W.R."/>
            <person name="Yang B."/>
            <person name="Zhang G."/>
            <person name="Yang H."/>
            <person name="Wang J."/>
            <person name="Spillane C."/>
            <person name="Cook D.R."/>
            <person name="May G.D."/>
            <person name="Xu X."/>
            <person name="Jackson S.A."/>
        </authorList>
    </citation>
    <scope>NUCLEOTIDE SEQUENCE [LARGE SCALE GENOMIC DNA]</scope>
</reference>
<dbReference type="Gene3D" id="1.20.5.4130">
    <property type="match status" value="1"/>
</dbReference>
<dbReference type="InterPro" id="IPR036388">
    <property type="entry name" value="WH-like_DNA-bd_sf"/>
</dbReference>
<dbReference type="FunFam" id="1.10.10.10:FF:000322">
    <property type="entry name" value="Probable disease resistance protein At1g63360"/>
    <property type="match status" value="1"/>
</dbReference>
<dbReference type="PRINTS" id="PR00364">
    <property type="entry name" value="DISEASERSIST"/>
</dbReference>
<evidence type="ECO:0000256" key="1">
    <source>
        <dbReference type="ARBA" id="ARBA00022614"/>
    </source>
</evidence>
<dbReference type="PANTHER" id="PTHR36766:SF40">
    <property type="entry name" value="DISEASE RESISTANCE PROTEIN RGA3"/>
    <property type="match status" value="1"/>
</dbReference>
<dbReference type="SUPFAM" id="SSF52540">
    <property type="entry name" value="P-loop containing nucleoside triphosphate hydrolases"/>
    <property type="match status" value="1"/>
</dbReference>
<proteinExistence type="predicted"/>
<dbReference type="InterPro" id="IPR027417">
    <property type="entry name" value="P-loop_NTPase"/>
</dbReference>
<name>A0A151RM13_CAJCA</name>
<evidence type="ECO:0000256" key="2">
    <source>
        <dbReference type="ARBA" id="ARBA00022737"/>
    </source>
</evidence>
<feature type="domain" description="Disease resistance protein winged helix" evidence="8">
    <location>
        <begin position="404"/>
        <end position="471"/>
    </location>
</feature>
<dbReference type="Gene3D" id="3.80.10.10">
    <property type="entry name" value="Ribonuclease Inhibitor"/>
    <property type="match status" value="4"/>
</dbReference>
<dbReference type="InterPro" id="IPR058922">
    <property type="entry name" value="WHD_DRP"/>
</dbReference>
<dbReference type="Gene3D" id="1.10.10.10">
    <property type="entry name" value="Winged helix-like DNA-binding domain superfamily/Winged helix DNA-binding domain"/>
    <property type="match status" value="1"/>
</dbReference>
<evidence type="ECO:0000313" key="10">
    <source>
        <dbReference type="EMBL" id="KYP43515.1"/>
    </source>
</evidence>
<sequence length="1050" mass="120141">MPVLETLGGALFGAALQVLFDKLDSHQVLDYFRGRKLDEKLLKKLKVKLLSINAVIDDAEQKQFSNSYVKAWLDELRDAVYDAEDLLDEINFEFCKWELEAESQTNASLKNASGVGIGAGSGSSSNVTQKLPSTSLVVESVIYGRDDDKEMILNWLTSDTINHSQLSILSIVGMGGMGKTTLAQHVYNDPMMEQAKFDIKAWVCVSDEFDVFKVTKTILEAIIGSTDDSSNLEMVQGRLKEKLTRMRFLLVLDDVWNENRDQWKALRTPLNCGAQGSRVLITTRHNKVASIVQSHKVHHLKQLQEDHSWQVFARHAFQDYDSQLNDELKEIGIKIVQKCKGLPLALETVGCLLHTKSSISEWHSILISKIWDFSEEDSKIIPALLLSYYHLPSHLKRCFSYCALFPKDYEFDKKSLILLWMAENFIQSSQQSKGPEEIGEQYFDDLLSRSFFQQSSNKMCFLMHDLLNDLAKYVCGNICFRLGVDKPKSMSKSRHFSFVSKYNNQYCDEFGDFCYAKRLRTFIHTCFYPWRCNMLIHELFSKFIFIRVISLFRCQDLREVPESIGNLKHLCSLDLSETKIRKLPDSTCSLYNLQILKLNYCFYLEELPSTLHKLTNLRHLEFIHTKVTKMPMHLGKLKNLQVLSSFFVGKSSDESNIQQLRELNLHEKLLIGNLQNIVNPLDALAADLKNKTHLVELQLSWEWDQNIEDSMKERKVLENLQPPKYLEKLSIWRYGGTQFPSWLCDNSLSNIVSLDLRYCKYFVCLPPLGLLPFLKNLMLIGLNGVVVIDADFYGSSTCSFPSLETLYLSSMDEWEAWECKGLTGSFPRLQHFSLTDCPKLKGNLPEQLCHLKYLYISECEQLVTFAPMAPEIHHLNLTNKHLKSLPTRMDILLPSLTSLWIYNCPQVESLSNGGLPTNLKELHLTNCSKLVASMKGALGVNPSLDMLCIEKMDMESFPKEGFLPLSLTYLEINHCRNLKKLDYKGLCHLSSLMELNIGDCPSLQCLPKEGLPKSISCFSIWGCPLLTKRCQKPEGEDWEKIAHIEDVCIT</sequence>
<evidence type="ECO:0000256" key="5">
    <source>
        <dbReference type="ARBA" id="ARBA00022840"/>
    </source>
</evidence>
<dbReference type="OMA" id="QLWIAEN"/>
<evidence type="ECO:0000259" key="8">
    <source>
        <dbReference type="Pfam" id="PF23559"/>
    </source>
</evidence>
<dbReference type="InterPro" id="IPR032675">
    <property type="entry name" value="LRR_dom_sf"/>
</dbReference>
<dbReference type="InterPro" id="IPR002182">
    <property type="entry name" value="NB-ARC"/>
</dbReference>
<evidence type="ECO:0000256" key="4">
    <source>
        <dbReference type="ARBA" id="ARBA00022821"/>
    </source>
</evidence>
<evidence type="ECO:0000256" key="3">
    <source>
        <dbReference type="ARBA" id="ARBA00022741"/>
    </source>
</evidence>
<dbReference type="GO" id="GO:0051707">
    <property type="term" value="P:response to other organism"/>
    <property type="evidence" value="ECO:0007669"/>
    <property type="project" value="UniProtKB-ARBA"/>
</dbReference>
<dbReference type="SUPFAM" id="SSF52047">
    <property type="entry name" value="RNI-like"/>
    <property type="match status" value="1"/>
</dbReference>
<feature type="domain" description="NB-ARC" evidence="6">
    <location>
        <begin position="146"/>
        <end position="319"/>
    </location>
</feature>
<dbReference type="Gramene" id="C.cajan_34831.t">
    <property type="protein sequence ID" value="C.cajan_34831.t"/>
    <property type="gene ID" value="C.cajan_34831"/>
</dbReference>
<dbReference type="Gene3D" id="3.40.50.300">
    <property type="entry name" value="P-loop containing nucleotide triphosphate hydrolases"/>
    <property type="match status" value="1"/>
</dbReference>
<feature type="domain" description="Disease resistance N-terminal" evidence="7">
    <location>
        <begin position="15"/>
        <end position="98"/>
    </location>
</feature>
<dbReference type="InterPro" id="IPR041118">
    <property type="entry name" value="Rx_N"/>
</dbReference>
<dbReference type="PANTHER" id="PTHR36766">
    <property type="entry name" value="PLANT BROAD-SPECTRUM MILDEW RESISTANCE PROTEIN RPW8"/>
    <property type="match status" value="1"/>
</dbReference>
<organism evidence="10 11">
    <name type="scientific">Cajanus cajan</name>
    <name type="common">Pigeon pea</name>
    <name type="synonym">Cajanus indicus</name>
    <dbReference type="NCBI Taxonomy" id="3821"/>
    <lineage>
        <taxon>Eukaryota</taxon>
        <taxon>Viridiplantae</taxon>
        <taxon>Streptophyta</taxon>
        <taxon>Embryophyta</taxon>
        <taxon>Tracheophyta</taxon>
        <taxon>Spermatophyta</taxon>
        <taxon>Magnoliopsida</taxon>
        <taxon>eudicotyledons</taxon>
        <taxon>Gunneridae</taxon>
        <taxon>Pentapetalae</taxon>
        <taxon>rosids</taxon>
        <taxon>fabids</taxon>
        <taxon>Fabales</taxon>
        <taxon>Fabaceae</taxon>
        <taxon>Papilionoideae</taxon>
        <taxon>50 kb inversion clade</taxon>
        <taxon>NPAAA clade</taxon>
        <taxon>indigoferoid/millettioid clade</taxon>
        <taxon>Phaseoleae</taxon>
        <taxon>Cajanus</taxon>
    </lineage>
</organism>
<dbReference type="InterPro" id="IPR056789">
    <property type="entry name" value="LRR_R13L1-DRL21"/>
</dbReference>
<dbReference type="Pfam" id="PF18052">
    <property type="entry name" value="Rx_N"/>
    <property type="match status" value="1"/>
</dbReference>
<gene>
    <name evidence="10" type="ORF">KK1_035029</name>
</gene>
<dbReference type="Proteomes" id="UP000075243">
    <property type="component" value="Unassembled WGS sequence"/>
</dbReference>
<keyword evidence="5" id="KW-0067">ATP-binding</keyword>
<keyword evidence="3" id="KW-0547">Nucleotide-binding</keyword>
<dbReference type="GO" id="GO:0043531">
    <property type="term" value="F:ADP binding"/>
    <property type="evidence" value="ECO:0007669"/>
    <property type="project" value="InterPro"/>
</dbReference>